<dbReference type="Gene3D" id="3.40.50.620">
    <property type="entry name" value="HUPs"/>
    <property type="match status" value="1"/>
</dbReference>
<name>A0A8J6TPV6_9BACT</name>
<evidence type="ECO:0000313" key="2">
    <source>
        <dbReference type="EMBL" id="MBC8431363.1"/>
    </source>
</evidence>
<dbReference type="PANTHER" id="PTHR43169">
    <property type="entry name" value="EXSB FAMILY PROTEIN"/>
    <property type="match status" value="1"/>
</dbReference>
<dbReference type="InterPro" id="IPR014729">
    <property type="entry name" value="Rossmann-like_a/b/a_fold"/>
</dbReference>
<accession>A0A8J6TPV6</accession>
<dbReference type="Proteomes" id="UP000605201">
    <property type="component" value="Unassembled WGS sequence"/>
</dbReference>
<dbReference type="InterPro" id="IPR052188">
    <property type="entry name" value="Ni-pincer_cofactor_biosynth"/>
</dbReference>
<keyword evidence="2" id="KW-0808">Transferase</keyword>
<dbReference type="GO" id="GO:0016783">
    <property type="term" value="F:sulfurtransferase activity"/>
    <property type="evidence" value="ECO:0007669"/>
    <property type="project" value="InterPro"/>
</dbReference>
<evidence type="ECO:0000313" key="3">
    <source>
        <dbReference type="Proteomes" id="UP000605201"/>
    </source>
</evidence>
<reference evidence="2 3" key="1">
    <citation type="submission" date="2020-08" db="EMBL/GenBank/DDBJ databases">
        <title>Bridging the membrane lipid divide: bacteria of the FCB group superphylum have the potential to synthesize archaeal ether lipids.</title>
        <authorList>
            <person name="Villanueva L."/>
            <person name="Von Meijenfeldt F.A.B."/>
            <person name="Westbye A.B."/>
            <person name="Yadav S."/>
            <person name="Hopmans E.C."/>
            <person name="Dutilh B.E."/>
            <person name="Sinninghe Damste J.S."/>
        </authorList>
    </citation>
    <scope>NUCLEOTIDE SEQUENCE [LARGE SCALE GENOMIC DNA]</scope>
    <source>
        <strain evidence="2">NIOZ-UU17</strain>
    </source>
</reference>
<evidence type="ECO:0000256" key="1">
    <source>
        <dbReference type="PIRSR" id="PIRSR006661-1"/>
    </source>
</evidence>
<dbReference type="CDD" id="cd01990">
    <property type="entry name" value="LarE-like"/>
    <property type="match status" value="1"/>
</dbReference>
<dbReference type="PANTHER" id="PTHR43169:SF2">
    <property type="entry name" value="NAD_GMP SYNTHASE DOMAIN-CONTAINING PROTEIN"/>
    <property type="match status" value="1"/>
</dbReference>
<comment type="caution">
    <text evidence="2">The sequence shown here is derived from an EMBL/GenBank/DDBJ whole genome shotgun (WGS) entry which is preliminary data.</text>
</comment>
<protein>
    <submittedName>
        <fullName evidence="2">ATP-dependent sacrificial sulfur transferase LarE</fullName>
    </submittedName>
</protein>
<sequence length="285" mass="32099">MEEFSEIYPLEKAPEVAARNLEDYFSDHGDAIIAYSGGVDSTLLAYVAHRTLGNRMVAALADSPSLSRREFDAAVNFTRAHGIPLRIVQTAEMEDPLYRANQADRCYHCKKTLFQELKKLRKELEGSGSEASRPIFYGANLDDLGDHRPGMQAAGEASILSPYLELGINKNTIRALCAYYDLEVADKPAMPCMSSRILYGEEVTLEKLRQVEEAENFLYTLDLRVLRVRHHGFTARIEVLPQDFTKILENRDKINKKLHELGFTYVALDLDGFHSGSLNTVLELP</sequence>
<dbReference type="AlphaFoldDB" id="A0A8J6TPV6"/>
<dbReference type="PIRSF" id="PIRSF006661">
    <property type="entry name" value="PP-lp_UCP006661"/>
    <property type="match status" value="1"/>
</dbReference>
<gene>
    <name evidence="2" type="primary">larE</name>
    <name evidence="2" type="ORF">H8D96_05540</name>
</gene>
<dbReference type="NCBIfam" id="TIGR00268">
    <property type="entry name" value="ATP-dependent sacrificial sulfur transferase LarE"/>
    <property type="match status" value="1"/>
</dbReference>
<dbReference type="EMBL" id="JACNIG010000138">
    <property type="protein sequence ID" value="MBC8431363.1"/>
    <property type="molecule type" value="Genomic_DNA"/>
</dbReference>
<feature type="active site" description="Nucleophile and sulfur donor" evidence="1">
    <location>
        <position position="192"/>
    </location>
</feature>
<dbReference type="SUPFAM" id="SSF52402">
    <property type="entry name" value="Adenine nucleotide alpha hydrolases-like"/>
    <property type="match status" value="1"/>
</dbReference>
<proteinExistence type="predicted"/>
<dbReference type="InterPro" id="IPR005232">
    <property type="entry name" value="LarE"/>
</dbReference>
<organism evidence="2 3">
    <name type="scientific">Candidatus Desulfatibia vada</name>
    <dbReference type="NCBI Taxonomy" id="2841696"/>
    <lineage>
        <taxon>Bacteria</taxon>
        <taxon>Pseudomonadati</taxon>
        <taxon>Thermodesulfobacteriota</taxon>
        <taxon>Desulfobacteria</taxon>
        <taxon>Desulfobacterales</taxon>
        <taxon>Desulfobacterales incertae sedis</taxon>
        <taxon>Candidatus Desulfatibia</taxon>
    </lineage>
</organism>